<dbReference type="Pfam" id="PF00665">
    <property type="entry name" value="rve"/>
    <property type="match status" value="1"/>
</dbReference>
<keyword evidence="4" id="KW-0548">Nucleotidyltransferase</keyword>
<feature type="region of interest" description="Disordered" evidence="12">
    <location>
        <begin position="136"/>
        <end position="164"/>
    </location>
</feature>
<feature type="compositionally biased region" description="Polar residues" evidence="12">
    <location>
        <begin position="136"/>
        <end position="156"/>
    </location>
</feature>
<comment type="similarity">
    <text evidence="1">Belongs to the beta type-B retroviral polymerase family. HERV class-II K(HML-2) pol subfamily.</text>
</comment>
<dbReference type="InterPro" id="IPR050951">
    <property type="entry name" value="Retrovirus_Pol_polyprotein"/>
</dbReference>
<dbReference type="Pfam" id="PF00078">
    <property type="entry name" value="RVT_1"/>
    <property type="match status" value="1"/>
</dbReference>
<dbReference type="CDD" id="cd09274">
    <property type="entry name" value="RNase_HI_RT_Ty3"/>
    <property type="match status" value="1"/>
</dbReference>
<dbReference type="GO" id="GO:0015074">
    <property type="term" value="P:DNA integration"/>
    <property type="evidence" value="ECO:0007669"/>
    <property type="project" value="UniProtKB-KW"/>
</dbReference>
<dbReference type="PANTHER" id="PTHR37984">
    <property type="entry name" value="PROTEIN CBG26694"/>
    <property type="match status" value="1"/>
</dbReference>
<organism evidence="14 15">
    <name type="scientific">Cirrhinus mrigala</name>
    <name type="common">Mrigala</name>
    <dbReference type="NCBI Taxonomy" id="683832"/>
    <lineage>
        <taxon>Eukaryota</taxon>
        <taxon>Metazoa</taxon>
        <taxon>Chordata</taxon>
        <taxon>Craniata</taxon>
        <taxon>Vertebrata</taxon>
        <taxon>Euteleostomi</taxon>
        <taxon>Actinopterygii</taxon>
        <taxon>Neopterygii</taxon>
        <taxon>Teleostei</taxon>
        <taxon>Ostariophysi</taxon>
        <taxon>Cypriniformes</taxon>
        <taxon>Cyprinidae</taxon>
        <taxon>Labeoninae</taxon>
        <taxon>Labeonini</taxon>
        <taxon>Cirrhinus</taxon>
    </lineage>
</organism>
<keyword evidence="8" id="KW-0460">Magnesium</keyword>
<evidence type="ECO:0000313" key="15">
    <source>
        <dbReference type="Proteomes" id="UP001529510"/>
    </source>
</evidence>
<dbReference type="Gene3D" id="3.30.70.270">
    <property type="match status" value="1"/>
</dbReference>
<evidence type="ECO:0000259" key="13">
    <source>
        <dbReference type="PROSITE" id="PS50994"/>
    </source>
</evidence>
<dbReference type="EMBL" id="JAMKFB020000231">
    <property type="protein sequence ID" value="KAL0151699.1"/>
    <property type="molecule type" value="Genomic_DNA"/>
</dbReference>
<evidence type="ECO:0000313" key="14">
    <source>
        <dbReference type="EMBL" id="KAL0151699.1"/>
    </source>
</evidence>
<evidence type="ECO:0000256" key="10">
    <source>
        <dbReference type="ARBA" id="ARBA00022918"/>
    </source>
</evidence>
<protein>
    <recommendedName>
        <fullName evidence="2">ribonuclease H</fullName>
        <ecNumber evidence="2">3.1.26.4</ecNumber>
    </recommendedName>
</protein>
<dbReference type="InterPro" id="IPR043502">
    <property type="entry name" value="DNA/RNA_pol_sf"/>
</dbReference>
<evidence type="ECO:0000256" key="4">
    <source>
        <dbReference type="ARBA" id="ARBA00022695"/>
    </source>
</evidence>
<keyword evidence="10" id="KW-0695">RNA-directed DNA polymerase</keyword>
<dbReference type="InterPro" id="IPR012337">
    <property type="entry name" value="RNaseH-like_sf"/>
</dbReference>
<keyword evidence="3" id="KW-0808">Transferase</keyword>
<reference evidence="14 15" key="1">
    <citation type="submission" date="2024-05" db="EMBL/GenBank/DDBJ databases">
        <title>Genome sequencing and assembly of Indian major carp, Cirrhinus mrigala (Hamilton, 1822).</title>
        <authorList>
            <person name="Mohindra V."/>
            <person name="Chowdhury L.M."/>
            <person name="Lal K."/>
            <person name="Jena J.K."/>
        </authorList>
    </citation>
    <scope>NUCLEOTIDE SEQUENCE [LARGE SCALE GENOMIC DNA]</scope>
    <source>
        <strain evidence="14">CM1030</strain>
        <tissue evidence="14">Blood</tissue>
    </source>
</reference>
<dbReference type="GO" id="GO:0004523">
    <property type="term" value="F:RNA-DNA hybrid ribonuclease activity"/>
    <property type="evidence" value="ECO:0007669"/>
    <property type="project" value="UniProtKB-EC"/>
</dbReference>
<keyword evidence="6" id="KW-0255">Endonuclease</keyword>
<evidence type="ECO:0000256" key="8">
    <source>
        <dbReference type="ARBA" id="ARBA00022842"/>
    </source>
</evidence>
<dbReference type="SUPFAM" id="SSF53098">
    <property type="entry name" value="Ribonuclease H-like"/>
    <property type="match status" value="1"/>
</dbReference>
<keyword evidence="5" id="KW-0540">Nuclease</keyword>
<evidence type="ECO:0000256" key="1">
    <source>
        <dbReference type="ARBA" id="ARBA00010879"/>
    </source>
</evidence>
<evidence type="ECO:0000256" key="5">
    <source>
        <dbReference type="ARBA" id="ARBA00022722"/>
    </source>
</evidence>
<dbReference type="PROSITE" id="PS50994">
    <property type="entry name" value="INTEGRASE"/>
    <property type="match status" value="1"/>
</dbReference>
<gene>
    <name evidence="14" type="ORF">M9458_052998</name>
</gene>
<accession>A0ABD0MP43</accession>
<dbReference type="PANTHER" id="PTHR37984:SF5">
    <property type="entry name" value="PROTEIN NYNRIN-LIKE"/>
    <property type="match status" value="1"/>
</dbReference>
<dbReference type="InterPro" id="IPR041577">
    <property type="entry name" value="RT_RNaseH_2"/>
</dbReference>
<evidence type="ECO:0000256" key="3">
    <source>
        <dbReference type="ARBA" id="ARBA00022679"/>
    </source>
</evidence>
<evidence type="ECO:0000256" key="7">
    <source>
        <dbReference type="ARBA" id="ARBA00022801"/>
    </source>
</evidence>
<dbReference type="SUPFAM" id="SSF56672">
    <property type="entry name" value="DNA/RNA polymerases"/>
    <property type="match status" value="1"/>
</dbReference>
<keyword evidence="9" id="KW-0229">DNA integration</keyword>
<dbReference type="Proteomes" id="UP001529510">
    <property type="component" value="Unassembled WGS sequence"/>
</dbReference>
<dbReference type="InterPro" id="IPR036397">
    <property type="entry name" value="RNaseH_sf"/>
</dbReference>
<dbReference type="CDD" id="cd00303">
    <property type="entry name" value="retropepsin_like"/>
    <property type="match status" value="1"/>
</dbReference>
<dbReference type="PROSITE" id="PS00141">
    <property type="entry name" value="ASP_PROTEASE"/>
    <property type="match status" value="1"/>
</dbReference>
<comment type="caution">
    <text evidence="14">The sequence shown here is derived from an EMBL/GenBank/DDBJ whole genome shotgun (WGS) entry which is preliminary data.</text>
</comment>
<dbReference type="EC" id="3.1.26.4" evidence="2"/>
<name>A0ABD0MP43_CIRMR</name>
<dbReference type="Gene3D" id="3.10.10.10">
    <property type="entry name" value="HIV Type 1 Reverse Transcriptase, subunit A, domain 1"/>
    <property type="match status" value="1"/>
</dbReference>
<dbReference type="InterPro" id="IPR000477">
    <property type="entry name" value="RT_dom"/>
</dbReference>
<dbReference type="GO" id="GO:0003964">
    <property type="term" value="F:RNA-directed DNA polymerase activity"/>
    <property type="evidence" value="ECO:0007669"/>
    <property type="project" value="UniProtKB-KW"/>
</dbReference>
<dbReference type="InterPro" id="IPR001584">
    <property type="entry name" value="Integrase_cat-core"/>
</dbReference>
<evidence type="ECO:0000256" key="11">
    <source>
        <dbReference type="ARBA" id="ARBA00023268"/>
    </source>
</evidence>
<keyword evidence="7" id="KW-0378">Hydrolase</keyword>
<dbReference type="Pfam" id="PF17919">
    <property type="entry name" value="RT_RNaseH_2"/>
    <property type="match status" value="1"/>
</dbReference>
<dbReference type="Gene3D" id="3.30.420.10">
    <property type="entry name" value="Ribonuclease H-like superfamily/Ribonuclease H"/>
    <property type="match status" value="1"/>
</dbReference>
<evidence type="ECO:0000256" key="12">
    <source>
        <dbReference type="SAM" id="MobiDB-lite"/>
    </source>
</evidence>
<dbReference type="CDD" id="cd01647">
    <property type="entry name" value="RT_LTR"/>
    <property type="match status" value="1"/>
</dbReference>
<sequence>MVFLPSDNQERVWRGILDRVQAPGEPFPTFVAHLLSEFKKLKSPSPEQEQIDLICKHALECYRVTLYGMQITSVIDLLMCAHKLHSALGPVCRTEPAMQKSKHAWETYCFKGSAPGFTSRNCPNCNFVQAESFPTTEQLSSQVSNEPRNTNENQKASVYGDRGEQNQSSVRHEVNLCSKAVDAALDTGASLSAVRTNMISDDLERSQKLANSASCSPAGIVWLNTGLQGKSFYHRFLIIPDLSSPLILGCSHLRALISIHVPSRTVTLGEPTPLEVLSELLEAPEIGSLIFLMFSWSALDEKVEMASLEGEQKGKLLDFLKDFWSLFDGHLGHTSLAEHIINTGDAKPVHLLPYRTSPAKKQIIKDQIQMILEENITELSSSPWAAPVVTCRQNMPCGDHRFYVGYRGLNHLTLKDSYPLPRVDESLDFLARGKFPTTLDLAQGYWQVSVEKQRSKTAFVSHCGLFQFKVLPFGLCNAPATFQRVMNNVLAGLIYKCCAVYLDDIVIASPTFEQHLIDLREVLSRLESAGLTLKLNKSYYRRFIPNYARKAEPLFKLTRKETPFNLDDSCQASVHYLKNCLTSEPILCLPDFSRPFFIHTDTCDLGLGAALMQKDDVGEITLHKAERPYSTPESVWETYIEGLHVTIYTDHNSLRWLMNHPNPSGRLERSLRLQDFDFSIVHKPGVQNNVPDAPSRSPLPHVRVLWICAVSPRWKEDNPVVGNLIRNLEGDGMDAEHIVQDSLLYYKDPKSQRKPASLMVPIKPLKPWECTGVDFVGPLPRTQNGNEYLIVFIDYFSQWVEVSTVRSATAQVAASKFLSEIFARHGTPTYLISDRGIPFVSKLFEHVITALGTENLLTTAYHPQTNTTERVDRTLKTMTHSSDVGAVSTLHDMTPDMNDIASLPTASNQGLGRYTLRQRRVPTVTSDWTVNRWTNPY</sequence>
<keyword evidence="15" id="KW-1185">Reference proteome</keyword>
<dbReference type="InterPro" id="IPR043128">
    <property type="entry name" value="Rev_trsase/Diguanyl_cyclase"/>
</dbReference>
<dbReference type="InterPro" id="IPR001969">
    <property type="entry name" value="Aspartic_peptidase_AS"/>
</dbReference>
<feature type="domain" description="Integrase catalytic" evidence="13">
    <location>
        <begin position="763"/>
        <end position="866"/>
    </location>
</feature>
<evidence type="ECO:0000256" key="2">
    <source>
        <dbReference type="ARBA" id="ARBA00012180"/>
    </source>
</evidence>
<dbReference type="AlphaFoldDB" id="A0ABD0MP43"/>
<keyword evidence="11" id="KW-0511">Multifunctional enzyme</keyword>
<evidence type="ECO:0000256" key="9">
    <source>
        <dbReference type="ARBA" id="ARBA00022908"/>
    </source>
</evidence>
<proteinExistence type="inferred from homology"/>
<evidence type="ECO:0000256" key="6">
    <source>
        <dbReference type="ARBA" id="ARBA00022759"/>
    </source>
</evidence>